<dbReference type="RefSeq" id="YP_009103154.1">
    <property type="nucleotide sequence ID" value="NC_025455.1"/>
</dbReference>
<organism evidence="1 2">
    <name type="scientific">Synechococcus phage S-CBP2</name>
    <dbReference type="NCBI Taxonomy" id="756277"/>
    <lineage>
        <taxon>Viruses</taxon>
        <taxon>Duplodnaviria</taxon>
        <taxon>Heunggongvirae</taxon>
        <taxon>Uroviricota</taxon>
        <taxon>Caudoviricetes</taxon>
        <taxon>Autographivirales</taxon>
        <taxon>Kembevirus</taxon>
        <taxon>Kembevirus SCBP2</taxon>
    </lineage>
</organism>
<proteinExistence type="predicted"/>
<evidence type="ECO:0000313" key="2">
    <source>
        <dbReference type="Proteomes" id="UP000030041"/>
    </source>
</evidence>
<sequence>MFKLLEIVVDLLQPQKTWGEFSRRTISLLTMSLLAFTAFDVYWNFIERTDKFIPLHEVVETDPHAFDAVKGLLRNLRQQYPAIQAIWLYSWPDAANVERIHVEGDSLDPLPVGHFWKADAHDVGKLSLRICTELNRNPKNTACAVYGQGDAWGLIVVVWQADHERPEDHADLVGSLAQRISHLIYKNHD</sequence>
<reference evidence="2" key="1">
    <citation type="submission" date="2012-12" db="EMBL/GenBank/DDBJ databases">
        <title>Genomics of marine cyanopodoviruses.</title>
        <authorList>
            <person name="Huang S."/>
            <person name="Chen F."/>
        </authorList>
    </citation>
    <scope>NUCLEOTIDE SEQUENCE [LARGE SCALE GENOMIC DNA]</scope>
</reference>
<evidence type="ECO:0000313" key="1">
    <source>
        <dbReference type="EMBL" id="AGK86752.1"/>
    </source>
</evidence>
<gene>
    <name evidence="1" type="ORF">S-CBP2_0046</name>
</gene>
<dbReference type="GeneID" id="22112072"/>
<protein>
    <submittedName>
        <fullName evidence="1">Uncharacterized protein</fullName>
    </submittedName>
</protein>
<dbReference type="KEGG" id="vg:22112072"/>
<dbReference type="EMBL" id="KC310806">
    <property type="protein sequence ID" value="AGK86752.1"/>
    <property type="molecule type" value="Genomic_DNA"/>
</dbReference>
<keyword evidence="2" id="KW-1185">Reference proteome</keyword>
<dbReference type="Proteomes" id="UP000030041">
    <property type="component" value="Segment"/>
</dbReference>
<name>A0A096VL42_9CAUD</name>
<accession>A0A096VL42</accession>
<reference evidence="1 2" key="2">
    <citation type="journal article" date="2015" name="PLoS ONE">
        <title>Comparative Genomic and Phylogenomic Analyses Reveal a Conserved Core Genome Shared by Estuarine and Oceanic Cyanopodoviruses.</title>
        <authorList>
            <person name="Huang S."/>
            <person name="Zhang S."/>
            <person name="Jiao N."/>
            <person name="Chen F."/>
        </authorList>
    </citation>
    <scope>NUCLEOTIDE SEQUENCE [LARGE SCALE GENOMIC DNA]</scope>
</reference>